<proteinExistence type="predicted"/>
<dbReference type="AlphaFoldDB" id="A0A4Y2DAH6"/>
<reference evidence="1 2" key="1">
    <citation type="journal article" date="2019" name="Sci. Rep.">
        <title>Orb-weaving spider Araneus ventricosus genome elucidates the spidroin gene catalogue.</title>
        <authorList>
            <person name="Kono N."/>
            <person name="Nakamura H."/>
            <person name="Ohtoshi R."/>
            <person name="Moran D.A.P."/>
            <person name="Shinohara A."/>
            <person name="Yoshida Y."/>
            <person name="Fujiwara M."/>
            <person name="Mori M."/>
            <person name="Tomita M."/>
            <person name="Arakawa K."/>
        </authorList>
    </citation>
    <scope>NUCLEOTIDE SEQUENCE [LARGE SCALE GENOMIC DNA]</scope>
</reference>
<protein>
    <submittedName>
        <fullName evidence="1">Uncharacterized protein</fullName>
    </submittedName>
</protein>
<keyword evidence="2" id="KW-1185">Reference proteome</keyword>
<dbReference type="EMBL" id="BGPR01000323">
    <property type="protein sequence ID" value="GBM13117.1"/>
    <property type="molecule type" value="Genomic_DNA"/>
</dbReference>
<comment type="caution">
    <text evidence="1">The sequence shown here is derived from an EMBL/GenBank/DDBJ whole genome shotgun (WGS) entry which is preliminary data.</text>
</comment>
<evidence type="ECO:0000313" key="1">
    <source>
        <dbReference type="EMBL" id="GBM13117.1"/>
    </source>
</evidence>
<name>A0A4Y2DAH6_ARAVE</name>
<accession>A0A4Y2DAH6</accession>
<evidence type="ECO:0000313" key="2">
    <source>
        <dbReference type="Proteomes" id="UP000499080"/>
    </source>
</evidence>
<dbReference type="Proteomes" id="UP000499080">
    <property type="component" value="Unassembled WGS sequence"/>
</dbReference>
<gene>
    <name evidence="1" type="ORF">AVEN_64334_1</name>
</gene>
<organism evidence="1 2">
    <name type="scientific">Araneus ventricosus</name>
    <name type="common">Orbweaver spider</name>
    <name type="synonym">Epeira ventricosa</name>
    <dbReference type="NCBI Taxonomy" id="182803"/>
    <lineage>
        <taxon>Eukaryota</taxon>
        <taxon>Metazoa</taxon>
        <taxon>Ecdysozoa</taxon>
        <taxon>Arthropoda</taxon>
        <taxon>Chelicerata</taxon>
        <taxon>Arachnida</taxon>
        <taxon>Araneae</taxon>
        <taxon>Araneomorphae</taxon>
        <taxon>Entelegynae</taxon>
        <taxon>Araneoidea</taxon>
        <taxon>Araneidae</taxon>
        <taxon>Araneus</taxon>
    </lineage>
</organism>
<sequence>MQILPERKFYLGHIHFSGRSKTDPEKTKAVVIGLSRDSRHISRSFRPCNPISRLANSERKLNSEDRPSWQRKSLRKALQQNDIGSFNSFTPKDVVLYRKGRGRWKFLSLATTLSEKMNSRSSERPHDKRKVEAIWSYENFGAKKPERDSIDRLADEK</sequence>